<dbReference type="Proteomes" id="UP000765509">
    <property type="component" value="Unassembled WGS sequence"/>
</dbReference>
<proteinExistence type="predicted"/>
<protein>
    <submittedName>
        <fullName evidence="1">Uncharacterized protein</fullName>
    </submittedName>
</protein>
<dbReference type="AlphaFoldDB" id="A0A9Q3FTQ9"/>
<name>A0A9Q3FTQ9_9BASI</name>
<sequence length="110" mass="12554">MDDGVRPNQIEFDRALRESNAEWSSYNKAATSHSLLPYHCIDLTSLLGSSPAFLAHRLLSDNESFPFACEERESQGEYGLLVKGYSTWRTTTTTTGERKRCIKKLHLPFR</sequence>
<organism evidence="1 2">
    <name type="scientific">Austropuccinia psidii MF-1</name>
    <dbReference type="NCBI Taxonomy" id="1389203"/>
    <lineage>
        <taxon>Eukaryota</taxon>
        <taxon>Fungi</taxon>
        <taxon>Dikarya</taxon>
        <taxon>Basidiomycota</taxon>
        <taxon>Pucciniomycotina</taxon>
        <taxon>Pucciniomycetes</taxon>
        <taxon>Pucciniales</taxon>
        <taxon>Sphaerophragmiaceae</taxon>
        <taxon>Austropuccinia</taxon>
    </lineage>
</organism>
<accession>A0A9Q3FTQ9</accession>
<dbReference type="EMBL" id="AVOT02051463">
    <property type="protein sequence ID" value="MBW0546465.1"/>
    <property type="molecule type" value="Genomic_DNA"/>
</dbReference>
<reference evidence="1" key="1">
    <citation type="submission" date="2021-03" db="EMBL/GenBank/DDBJ databases">
        <title>Draft genome sequence of rust myrtle Austropuccinia psidii MF-1, a brazilian biotype.</title>
        <authorList>
            <person name="Quecine M.C."/>
            <person name="Pachon D.M.R."/>
            <person name="Bonatelli M.L."/>
            <person name="Correr F.H."/>
            <person name="Franceschini L.M."/>
            <person name="Leite T.F."/>
            <person name="Margarido G.R.A."/>
            <person name="Almeida C.A."/>
            <person name="Ferrarezi J.A."/>
            <person name="Labate C.A."/>
        </authorList>
    </citation>
    <scope>NUCLEOTIDE SEQUENCE</scope>
    <source>
        <strain evidence="1">MF-1</strain>
    </source>
</reference>
<keyword evidence="2" id="KW-1185">Reference proteome</keyword>
<comment type="caution">
    <text evidence="1">The sequence shown here is derived from an EMBL/GenBank/DDBJ whole genome shotgun (WGS) entry which is preliminary data.</text>
</comment>
<evidence type="ECO:0000313" key="2">
    <source>
        <dbReference type="Proteomes" id="UP000765509"/>
    </source>
</evidence>
<gene>
    <name evidence="1" type="ORF">O181_086180</name>
</gene>
<evidence type="ECO:0000313" key="1">
    <source>
        <dbReference type="EMBL" id="MBW0546465.1"/>
    </source>
</evidence>